<dbReference type="PROSITE" id="PS00737">
    <property type="entry name" value="THIOLASE_2"/>
    <property type="match status" value="1"/>
</dbReference>
<feature type="active site" description="Acyl-thioester intermediate" evidence="4">
    <location>
        <position position="89"/>
    </location>
</feature>
<evidence type="ECO:0000259" key="7">
    <source>
        <dbReference type="Pfam" id="PF02803"/>
    </source>
</evidence>
<dbReference type="GO" id="GO:0016747">
    <property type="term" value="F:acyltransferase activity, transferring groups other than amino-acyl groups"/>
    <property type="evidence" value="ECO:0007669"/>
    <property type="project" value="InterPro"/>
</dbReference>
<dbReference type="PANTHER" id="PTHR43365">
    <property type="entry name" value="BLR7806 PROTEIN"/>
    <property type="match status" value="1"/>
</dbReference>
<evidence type="ECO:0000256" key="2">
    <source>
        <dbReference type="ARBA" id="ARBA00022679"/>
    </source>
</evidence>
<comment type="caution">
    <text evidence="8">The sequence shown here is derived from an EMBL/GenBank/DDBJ whole genome shotgun (WGS) entry which is preliminary data.</text>
</comment>
<dbReference type="Pfam" id="PF00108">
    <property type="entry name" value="Thiolase_N"/>
    <property type="match status" value="1"/>
</dbReference>
<dbReference type="Pfam" id="PF02803">
    <property type="entry name" value="Thiolase_C"/>
    <property type="match status" value="1"/>
</dbReference>
<evidence type="ECO:0000259" key="6">
    <source>
        <dbReference type="Pfam" id="PF00108"/>
    </source>
</evidence>
<protein>
    <submittedName>
        <fullName evidence="8">Acetyl-CoA C-acetyltransferase</fullName>
    </submittedName>
</protein>
<evidence type="ECO:0000256" key="4">
    <source>
        <dbReference type="PIRSR" id="PIRSR000429-1"/>
    </source>
</evidence>
<evidence type="ECO:0000256" key="5">
    <source>
        <dbReference type="RuleBase" id="RU003557"/>
    </source>
</evidence>
<dbReference type="RefSeq" id="WP_037251070.1">
    <property type="nucleotide sequence ID" value="NZ_QHKI01000026.1"/>
</dbReference>
<dbReference type="Proteomes" id="UP000287547">
    <property type="component" value="Unassembled WGS sequence"/>
</dbReference>
<feature type="active site" description="Proton acceptor" evidence="4">
    <location>
        <position position="338"/>
    </location>
</feature>
<dbReference type="OrthoDB" id="9764638at2"/>
<dbReference type="SUPFAM" id="SSF53901">
    <property type="entry name" value="Thiolase-like"/>
    <property type="match status" value="2"/>
</dbReference>
<reference evidence="8 9" key="1">
    <citation type="submission" date="2018-05" db="EMBL/GenBank/DDBJ databases">
        <title>Evolution of GPA BGCs.</title>
        <authorList>
            <person name="Waglechner N."/>
            <person name="Wright G.D."/>
        </authorList>
    </citation>
    <scope>NUCLEOTIDE SEQUENCE [LARGE SCALE GENOMIC DNA]</scope>
    <source>
        <strain evidence="8 9">A82846</strain>
    </source>
</reference>
<keyword evidence="2 5" id="KW-0808">Transferase</keyword>
<proteinExistence type="inferred from homology"/>
<dbReference type="NCBIfam" id="NF005865">
    <property type="entry name" value="PRK07801.1"/>
    <property type="match status" value="1"/>
</dbReference>
<name>A0A428Z4F4_KIBAR</name>
<dbReference type="PIRSF" id="PIRSF000429">
    <property type="entry name" value="Ac-CoA_Ac_transf"/>
    <property type="match status" value="1"/>
</dbReference>
<feature type="domain" description="Thiolase N-terminal" evidence="6">
    <location>
        <begin position="5"/>
        <end position="251"/>
    </location>
</feature>
<dbReference type="CDD" id="cd00751">
    <property type="entry name" value="thiolase"/>
    <property type="match status" value="1"/>
</dbReference>
<comment type="similarity">
    <text evidence="1 5">Belongs to the thiolase-like superfamily. Thiolase family.</text>
</comment>
<dbReference type="PANTHER" id="PTHR43365:SF1">
    <property type="entry name" value="ACETYL-COA C-ACYLTRANSFERASE"/>
    <property type="match status" value="1"/>
</dbReference>
<dbReference type="EMBL" id="QHKI01000026">
    <property type="protein sequence ID" value="RSM81304.1"/>
    <property type="molecule type" value="Genomic_DNA"/>
</dbReference>
<dbReference type="NCBIfam" id="TIGR01930">
    <property type="entry name" value="AcCoA-C-Actrans"/>
    <property type="match status" value="1"/>
</dbReference>
<evidence type="ECO:0000256" key="1">
    <source>
        <dbReference type="ARBA" id="ARBA00010982"/>
    </source>
</evidence>
<sequence>MSEAYIIDAVRTPVGRRGGALSGVHPADLGAHVIKALFTDSPVDPGEVDDVIFGCVDTLGPQAGDIARTAWLAAGFPEEVPGVTVDRQCGSSQQALHFAAQAVMSGSDLVVAGGVQNMSQIPIGSAMVVGEQFGFPTPMHGSQGWDHRYGSEEISQFRSADMIATRWDLSRAEMEEFALASHRKAVEAQDSGRFTREIVPLDGVEYDEGPRRDTDLAKMAKLAPLRPDGRVTAALASQISDGASAVLVASERMVLRHKLTPRARVHHMSARGADPIYMLTAPIRATRHALERAGMSVSDIDLFEANEAFASVVLAWAKELKVDLDRVNVNGGAIALGHPIGATGTRLFTTLLHELERTSGRFGLQTMCEGGGQANVTIIERLG</sequence>
<feature type="domain" description="Thiolase C-terminal" evidence="7">
    <location>
        <begin position="260"/>
        <end position="381"/>
    </location>
</feature>
<dbReference type="AlphaFoldDB" id="A0A428Z4F4"/>
<dbReference type="InterPro" id="IPR020617">
    <property type="entry name" value="Thiolase_C"/>
</dbReference>
<organism evidence="8 9">
    <name type="scientific">Kibdelosporangium aridum</name>
    <dbReference type="NCBI Taxonomy" id="2030"/>
    <lineage>
        <taxon>Bacteria</taxon>
        <taxon>Bacillati</taxon>
        <taxon>Actinomycetota</taxon>
        <taxon>Actinomycetes</taxon>
        <taxon>Pseudonocardiales</taxon>
        <taxon>Pseudonocardiaceae</taxon>
        <taxon>Kibdelosporangium</taxon>
    </lineage>
</organism>
<evidence type="ECO:0000313" key="9">
    <source>
        <dbReference type="Proteomes" id="UP000287547"/>
    </source>
</evidence>
<accession>A0A428Z4F4</accession>
<gene>
    <name evidence="8" type="ORF">DMH04_28350</name>
</gene>
<dbReference type="InterPro" id="IPR016039">
    <property type="entry name" value="Thiolase-like"/>
</dbReference>
<keyword evidence="3 5" id="KW-0012">Acyltransferase</keyword>
<dbReference type="InterPro" id="IPR020613">
    <property type="entry name" value="Thiolase_CS"/>
</dbReference>
<dbReference type="Gene3D" id="3.40.47.10">
    <property type="match status" value="2"/>
</dbReference>
<dbReference type="InterPro" id="IPR020616">
    <property type="entry name" value="Thiolase_N"/>
</dbReference>
<feature type="active site" description="Proton acceptor" evidence="4">
    <location>
        <position position="368"/>
    </location>
</feature>
<evidence type="ECO:0000256" key="3">
    <source>
        <dbReference type="ARBA" id="ARBA00023315"/>
    </source>
</evidence>
<evidence type="ECO:0000313" key="8">
    <source>
        <dbReference type="EMBL" id="RSM81304.1"/>
    </source>
</evidence>
<dbReference type="InterPro" id="IPR002155">
    <property type="entry name" value="Thiolase"/>
</dbReference>